<evidence type="ECO:0000256" key="4">
    <source>
        <dbReference type="ARBA" id="ARBA00023136"/>
    </source>
</evidence>
<protein>
    <submittedName>
        <fullName evidence="7">MFS transporter</fullName>
    </submittedName>
</protein>
<feature type="compositionally biased region" description="Low complexity" evidence="5">
    <location>
        <begin position="266"/>
        <end position="278"/>
    </location>
</feature>
<organism evidence="7 8">
    <name type="scientific">Streptomyces axinellae</name>
    <dbReference type="NCBI Taxonomy" id="552788"/>
    <lineage>
        <taxon>Bacteria</taxon>
        <taxon>Bacillati</taxon>
        <taxon>Actinomycetota</taxon>
        <taxon>Actinomycetes</taxon>
        <taxon>Kitasatosporales</taxon>
        <taxon>Streptomycetaceae</taxon>
        <taxon>Streptomyces</taxon>
    </lineage>
</organism>
<feature type="transmembrane region" description="Helical" evidence="6">
    <location>
        <begin position="142"/>
        <end position="158"/>
    </location>
</feature>
<accession>A0ABP6BYI2</accession>
<dbReference type="InterPro" id="IPR051788">
    <property type="entry name" value="MFS_Transporter"/>
</dbReference>
<feature type="transmembrane region" description="Helical" evidence="6">
    <location>
        <begin position="350"/>
        <end position="373"/>
    </location>
</feature>
<feature type="transmembrane region" description="Helical" evidence="6">
    <location>
        <begin position="231"/>
        <end position="248"/>
    </location>
</feature>
<evidence type="ECO:0000256" key="6">
    <source>
        <dbReference type="SAM" id="Phobius"/>
    </source>
</evidence>
<dbReference type="CDD" id="cd17393">
    <property type="entry name" value="MFS_MosC_like"/>
    <property type="match status" value="1"/>
</dbReference>
<dbReference type="Proteomes" id="UP001501447">
    <property type="component" value="Unassembled WGS sequence"/>
</dbReference>
<feature type="transmembrane region" description="Helical" evidence="6">
    <location>
        <begin position="414"/>
        <end position="436"/>
    </location>
</feature>
<comment type="subcellular location">
    <subcellularLocation>
        <location evidence="1">Membrane</location>
        <topology evidence="1">Multi-pass membrane protein</topology>
    </subcellularLocation>
</comment>
<keyword evidence="4 6" id="KW-0472">Membrane</keyword>
<dbReference type="InterPro" id="IPR011701">
    <property type="entry name" value="MFS"/>
</dbReference>
<feature type="region of interest" description="Disordered" evidence="5">
    <location>
        <begin position="1"/>
        <end position="51"/>
    </location>
</feature>
<feature type="transmembrane region" description="Helical" evidence="6">
    <location>
        <begin position="164"/>
        <end position="185"/>
    </location>
</feature>
<evidence type="ECO:0000256" key="1">
    <source>
        <dbReference type="ARBA" id="ARBA00004141"/>
    </source>
</evidence>
<feature type="region of interest" description="Disordered" evidence="5">
    <location>
        <begin position="255"/>
        <end position="278"/>
    </location>
</feature>
<name>A0ABP6BYI2_9ACTN</name>
<proteinExistence type="predicted"/>
<keyword evidence="3 6" id="KW-1133">Transmembrane helix</keyword>
<reference evidence="8" key="1">
    <citation type="journal article" date="2019" name="Int. J. Syst. Evol. Microbiol.">
        <title>The Global Catalogue of Microorganisms (GCM) 10K type strain sequencing project: providing services to taxonomists for standard genome sequencing and annotation.</title>
        <authorList>
            <consortium name="The Broad Institute Genomics Platform"/>
            <consortium name="The Broad Institute Genome Sequencing Center for Infectious Disease"/>
            <person name="Wu L."/>
            <person name="Ma J."/>
        </authorList>
    </citation>
    <scope>NUCLEOTIDE SEQUENCE [LARGE SCALE GENOMIC DNA]</scope>
    <source>
        <strain evidence="8">JCM 16373</strain>
    </source>
</reference>
<evidence type="ECO:0000256" key="3">
    <source>
        <dbReference type="ARBA" id="ARBA00022989"/>
    </source>
</evidence>
<evidence type="ECO:0000256" key="2">
    <source>
        <dbReference type="ARBA" id="ARBA00022692"/>
    </source>
</evidence>
<dbReference type="InterPro" id="IPR036259">
    <property type="entry name" value="MFS_trans_sf"/>
</dbReference>
<feature type="transmembrane region" description="Helical" evidence="6">
    <location>
        <begin position="288"/>
        <end position="306"/>
    </location>
</feature>
<dbReference type="Gene3D" id="1.20.1250.20">
    <property type="entry name" value="MFS general substrate transporter like domains"/>
    <property type="match status" value="1"/>
</dbReference>
<feature type="compositionally biased region" description="Gly residues" evidence="5">
    <location>
        <begin position="255"/>
        <end position="265"/>
    </location>
</feature>
<feature type="transmembrane region" description="Helical" evidence="6">
    <location>
        <begin position="80"/>
        <end position="99"/>
    </location>
</feature>
<evidence type="ECO:0000313" key="7">
    <source>
        <dbReference type="EMBL" id="GAA2593781.1"/>
    </source>
</evidence>
<dbReference type="EMBL" id="BAAARJ010000001">
    <property type="protein sequence ID" value="GAA2593781.1"/>
    <property type="molecule type" value="Genomic_DNA"/>
</dbReference>
<evidence type="ECO:0000313" key="8">
    <source>
        <dbReference type="Proteomes" id="UP001501447"/>
    </source>
</evidence>
<keyword evidence="8" id="KW-1185">Reference proteome</keyword>
<gene>
    <name evidence="7" type="ORF">GCM10009863_03640</name>
</gene>
<comment type="caution">
    <text evidence="7">The sequence shown here is derived from an EMBL/GenBank/DDBJ whole genome shotgun (WGS) entry which is preliminary data.</text>
</comment>
<dbReference type="Pfam" id="PF07690">
    <property type="entry name" value="MFS_1"/>
    <property type="match status" value="1"/>
</dbReference>
<dbReference type="PANTHER" id="PTHR23514">
    <property type="entry name" value="BYPASS OF STOP CODON PROTEIN 6"/>
    <property type="match status" value="1"/>
</dbReference>
<feature type="transmembrane region" description="Helical" evidence="6">
    <location>
        <begin position="111"/>
        <end position="130"/>
    </location>
</feature>
<evidence type="ECO:0000256" key="5">
    <source>
        <dbReference type="SAM" id="MobiDB-lite"/>
    </source>
</evidence>
<feature type="transmembrane region" description="Helical" evidence="6">
    <location>
        <begin position="312"/>
        <end position="338"/>
    </location>
</feature>
<sequence length="464" mass="45805">MRAFERYPIGARFPARSAQQGRARRRDEDGRGRAERTREPGGAADVDGALGSGGAEGADGAWGADGADGPDRELRVGRRAVAVVFAAHGMVSGTFATRIPWIREHLGPGPGWLGLALVFLTVGASAAMPLSARLAHRYGQRRALAGLSVLCCAGLVLPPLAPALGWLCAALFLYGCGLGLMDVAMNAQGVRVEELYGRSVMSGLHGMWSVGTLVGGAGGVLAAQAGLDARIHLGIAAPVLAVVAVLAARRTPGVGAGSGSPGAGGSAPAEPAGEGAGEPPRFALPSRGVLAIGLLGFCAVFAEGASMDWSGIYLADVTGAGAGLAASAYTAFACTMALARLSGDAAVRRFGPVATVRCGGALATAGAALVVAARTPPAAVAGFALIGVGIAVVVPLCFAAAGRSSSAAAPGQEIAGVATLAYASGLGAPAIVGWVAETTSLSVSFGVVTALLVGLMLGAGVLRD</sequence>
<feature type="transmembrane region" description="Helical" evidence="6">
    <location>
        <begin position="442"/>
        <end position="462"/>
    </location>
</feature>
<feature type="transmembrane region" description="Helical" evidence="6">
    <location>
        <begin position="379"/>
        <end position="402"/>
    </location>
</feature>
<feature type="compositionally biased region" description="Basic and acidic residues" evidence="5">
    <location>
        <begin position="25"/>
        <end position="39"/>
    </location>
</feature>
<dbReference type="PANTHER" id="PTHR23514:SF13">
    <property type="entry name" value="INNER MEMBRANE PROTEIN YBJJ"/>
    <property type="match status" value="1"/>
</dbReference>
<dbReference type="SUPFAM" id="SSF103473">
    <property type="entry name" value="MFS general substrate transporter"/>
    <property type="match status" value="1"/>
</dbReference>
<keyword evidence="2 6" id="KW-0812">Transmembrane</keyword>
<feature type="transmembrane region" description="Helical" evidence="6">
    <location>
        <begin position="206"/>
        <end position="225"/>
    </location>
</feature>